<dbReference type="EMBL" id="JAXCLA010000004">
    <property type="protein sequence ID" value="MDY0745371.1"/>
    <property type="molecule type" value="Genomic_DNA"/>
</dbReference>
<evidence type="ECO:0000313" key="9">
    <source>
        <dbReference type="Proteomes" id="UP001285263"/>
    </source>
</evidence>
<feature type="region of interest" description="Disordered" evidence="6">
    <location>
        <begin position="375"/>
        <end position="404"/>
    </location>
</feature>
<reference evidence="8 9" key="1">
    <citation type="submission" date="2023-11" db="EMBL/GenBank/DDBJ databases">
        <title>Paucibacter sp. nov., isolated from fresh soil in Korea.</title>
        <authorList>
            <person name="Le N.T.T."/>
        </authorList>
    </citation>
    <scope>NUCLEOTIDE SEQUENCE [LARGE SCALE GENOMIC DNA]</scope>
    <source>
        <strain evidence="8 9">R3-3</strain>
    </source>
</reference>
<feature type="transmembrane region" description="Helical" evidence="7">
    <location>
        <begin position="235"/>
        <end position="258"/>
    </location>
</feature>
<feature type="transmembrane region" description="Helical" evidence="7">
    <location>
        <begin position="264"/>
        <end position="287"/>
    </location>
</feature>
<organism evidence="8 9">
    <name type="scientific">Roseateles agri</name>
    <dbReference type="NCBI Taxonomy" id="3098619"/>
    <lineage>
        <taxon>Bacteria</taxon>
        <taxon>Pseudomonadati</taxon>
        <taxon>Pseudomonadota</taxon>
        <taxon>Betaproteobacteria</taxon>
        <taxon>Burkholderiales</taxon>
        <taxon>Sphaerotilaceae</taxon>
        <taxon>Roseateles</taxon>
    </lineage>
</organism>
<keyword evidence="5 7" id="KW-0472">Membrane</keyword>
<feature type="transmembrane region" description="Helical" evidence="7">
    <location>
        <begin position="38"/>
        <end position="55"/>
    </location>
</feature>
<dbReference type="PANTHER" id="PTHR21716">
    <property type="entry name" value="TRANSMEMBRANE PROTEIN"/>
    <property type="match status" value="1"/>
</dbReference>
<evidence type="ECO:0000313" key="8">
    <source>
        <dbReference type="EMBL" id="MDY0745371.1"/>
    </source>
</evidence>
<dbReference type="Proteomes" id="UP001285263">
    <property type="component" value="Unassembled WGS sequence"/>
</dbReference>
<feature type="transmembrane region" description="Helical" evidence="7">
    <location>
        <begin position="336"/>
        <end position="361"/>
    </location>
</feature>
<feature type="compositionally biased region" description="Basic and acidic residues" evidence="6">
    <location>
        <begin position="386"/>
        <end position="396"/>
    </location>
</feature>
<proteinExistence type="inferred from homology"/>
<comment type="subcellular location">
    <subcellularLocation>
        <location evidence="1">Membrane</location>
        <topology evidence="1">Multi-pass membrane protein</topology>
    </subcellularLocation>
</comment>
<keyword evidence="3 7" id="KW-0812">Transmembrane</keyword>
<dbReference type="InterPro" id="IPR002549">
    <property type="entry name" value="AI-2E-like"/>
</dbReference>
<comment type="caution">
    <text evidence="8">The sequence shown here is derived from an EMBL/GenBank/DDBJ whole genome shotgun (WGS) entry which is preliminary data.</text>
</comment>
<accession>A0ABU5DGF3</accession>
<evidence type="ECO:0000256" key="3">
    <source>
        <dbReference type="ARBA" id="ARBA00022692"/>
    </source>
</evidence>
<evidence type="ECO:0000256" key="1">
    <source>
        <dbReference type="ARBA" id="ARBA00004141"/>
    </source>
</evidence>
<feature type="transmembrane region" description="Helical" evidence="7">
    <location>
        <begin position="14"/>
        <end position="32"/>
    </location>
</feature>
<sequence length="404" mass="42445">MNAPSSLLAPCDHVQRWSVLLLAGLAGVAALWVGRDFFTPIAMSCVLAVLLWPFVKLLDRALRVRPLSALVAVLVTLFVVGTLGATVGNKLTSAVDQVPSALRLAARDIASLNTDGGRAMQRTRSALTELDRSVARATGTPADRPAPVPSAADGSAHPRSIVAQMVDGITALAIAASKSFASVLLQVGMMALLTFFMLCSGEALAEKLADLCRTGVTGPARCQPMLDKLCYQTRMFAGVTVVTNVAIGVGVGIGFSLFGVPDAWLWGVVAAALHFLPYAGLGLIMLLASLEVYVVHASLLVALGAALYVMMIGIVIGTAMAVWLQGRVARIDSAMLFVGTIFWSAVWGGWGLALGPLLVVVGQLVWREAPLLGSEAPQPEPEADEEQMHLFEEKPDGAVSMHGL</sequence>
<evidence type="ECO:0000256" key="4">
    <source>
        <dbReference type="ARBA" id="ARBA00022989"/>
    </source>
</evidence>
<dbReference type="RefSeq" id="WP_320423280.1">
    <property type="nucleotide sequence ID" value="NZ_JAXCLA010000004.1"/>
</dbReference>
<dbReference type="Pfam" id="PF01594">
    <property type="entry name" value="AI-2E_transport"/>
    <property type="match status" value="1"/>
</dbReference>
<evidence type="ECO:0000256" key="6">
    <source>
        <dbReference type="SAM" id="MobiDB-lite"/>
    </source>
</evidence>
<evidence type="ECO:0000256" key="2">
    <source>
        <dbReference type="ARBA" id="ARBA00009773"/>
    </source>
</evidence>
<feature type="transmembrane region" description="Helical" evidence="7">
    <location>
        <begin position="299"/>
        <end position="324"/>
    </location>
</feature>
<keyword evidence="4 7" id="KW-1133">Transmembrane helix</keyword>
<keyword evidence="9" id="KW-1185">Reference proteome</keyword>
<evidence type="ECO:0000256" key="7">
    <source>
        <dbReference type="SAM" id="Phobius"/>
    </source>
</evidence>
<name>A0ABU5DGF3_9BURK</name>
<feature type="transmembrane region" description="Helical" evidence="7">
    <location>
        <begin position="67"/>
        <end position="87"/>
    </location>
</feature>
<comment type="similarity">
    <text evidence="2">Belongs to the autoinducer-2 exporter (AI-2E) (TC 2.A.86) family.</text>
</comment>
<gene>
    <name evidence="8" type="ORF">SNE35_12690</name>
</gene>
<evidence type="ECO:0000256" key="5">
    <source>
        <dbReference type="ARBA" id="ARBA00023136"/>
    </source>
</evidence>
<feature type="transmembrane region" description="Helical" evidence="7">
    <location>
        <begin position="180"/>
        <end position="199"/>
    </location>
</feature>
<protein>
    <submittedName>
        <fullName evidence="8">AI-2E family transporter</fullName>
    </submittedName>
</protein>